<feature type="region of interest" description="Disordered" evidence="4">
    <location>
        <begin position="475"/>
        <end position="500"/>
    </location>
</feature>
<sequence length="824" mass="91439">MNALWMDWIKDEQSVATSGEETKHVLDLYKRAVSDYLCKNNPGFDPLDISQVLDFWILRLWPVLGYAVNLTHGCVNECLEAIPLWKSYLEYAIDEYNDSAELDEDERVVDDKTLEKIFQNAEKHTSHHLAESHVVWNIRFEFVLQDLSKEARRFSLLSFALAKDKIDSAHKMILNRLRVPHLELDETFSKLSSLISSWFPDSYESKMVEANKLVANSRKILSGIEKFEQDLNHKAKDCDLTPRDIQKVAERAVRNCPWSGDLWELYLVVLSKDDVRGEFDRAKNYLAVAGGDPYFRLEKLWLELDLRKHISNTDSKQIVRATWEAIIRSLQTSAETWLEYALAERKIGNDAGARKVFSRACGNAKNLDWPEKVFEAWLLFEREVGTAAEYKEALLRTRRGMKIVQHERSKLAQGLDETAIFVAPTVIATANAPQPIVTAVGAKDADKKRKGSFGEGDDGHAKKVTKVEEGCLQNAVPDVEQEEPITNPSSSSSKPLDISSGRHEDTCFVANFPQSFTESALKSLFEEFGKVLRATIPRKTSGKVGFAYVQFSSPEEATAALALNGRDVGERRGLVVKISDTNKQGRAPVSKPPLPTVSRHELKITGLDNDVTQEDLRKLVTLYAEPGEITIVRSSKTNGHPWAGVKFASEENAAAALALNGTSFHGKPLEVTHREFFGNPHDRSENQEHGRAHARKRSRKGKGQDDASANNPAKPAPAAPAPAVKSAMAFFPRTLGPSHRSVVPRKAFTPASGMSAARLQSKPTTGGSAATTESSNEKKAEDVSETVAGNVSDLAPKVPKSNADFRAMFLGGKLGGPDKKTEEH</sequence>
<keyword evidence="2 3" id="KW-0694">RNA-binding</keyword>
<feature type="region of interest" description="Disordered" evidence="4">
    <location>
        <begin position="676"/>
        <end position="721"/>
    </location>
</feature>
<keyword evidence="7" id="KW-1185">Reference proteome</keyword>
<feature type="compositionally biased region" description="Low complexity" evidence="4">
    <location>
        <begin position="764"/>
        <end position="774"/>
    </location>
</feature>
<name>A0A9P6G268_9FUNG</name>
<dbReference type="EMBL" id="JAABOA010000181">
    <property type="protein sequence ID" value="KAF9585451.1"/>
    <property type="molecule type" value="Genomic_DNA"/>
</dbReference>
<dbReference type="CDD" id="cd00590">
    <property type="entry name" value="RRM_SF"/>
    <property type="match status" value="2"/>
</dbReference>
<evidence type="ECO:0000256" key="4">
    <source>
        <dbReference type="SAM" id="MobiDB-lite"/>
    </source>
</evidence>
<gene>
    <name evidence="6" type="primary">PRP24</name>
    <name evidence="6" type="ORF">BGW38_002342</name>
</gene>
<evidence type="ECO:0000256" key="3">
    <source>
        <dbReference type="PROSITE-ProRule" id="PRU00176"/>
    </source>
</evidence>
<dbReference type="SUPFAM" id="SSF54928">
    <property type="entry name" value="RNA-binding domain, RBD"/>
    <property type="match status" value="2"/>
</dbReference>
<dbReference type="Proteomes" id="UP000780801">
    <property type="component" value="Unassembled WGS sequence"/>
</dbReference>
<keyword evidence="1" id="KW-0677">Repeat</keyword>
<proteinExistence type="predicted"/>
<dbReference type="Gene3D" id="3.30.70.330">
    <property type="match status" value="2"/>
</dbReference>
<dbReference type="InterPro" id="IPR000504">
    <property type="entry name" value="RRM_dom"/>
</dbReference>
<evidence type="ECO:0000313" key="6">
    <source>
        <dbReference type="EMBL" id="KAF9585451.1"/>
    </source>
</evidence>
<organism evidence="6 7">
    <name type="scientific">Lunasporangiospora selenospora</name>
    <dbReference type="NCBI Taxonomy" id="979761"/>
    <lineage>
        <taxon>Eukaryota</taxon>
        <taxon>Fungi</taxon>
        <taxon>Fungi incertae sedis</taxon>
        <taxon>Mucoromycota</taxon>
        <taxon>Mortierellomycotina</taxon>
        <taxon>Mortierellomycetes</taxon>
        <taxon>Mortierellales</taxon>
        <taxon>Mortierellaceae</taxon>
        <taxon>Lunasporangiospora</taxon>
    </lineage>
</organism>
<reference evidence="6" key="1">
    <citation type="journal article" date="2020" name="Fungal Divers.">
        <title>Resolving the Mortierellaceae phylogeny through synthesis of multi-gene phylogenetics and phylogenomics.</title>
        <authorList>
            <person name="Vandepol N."/>
            <person name="Liber J."/>
            <person name="Desiro A."/>
            <person name="Na H."/>
            <person name="Kennedy M."/>
            <person name="Barry K."/>
            <person name="Grigoriev I.V."/>
            <person name="Miller A.N."/>
            <person name="O'Donnell K."/>
            <person name="Stajich J.E."/>
            <person name="Bonito G."/>
        </authorList>
    </citation>
    <scope>NUCLEOTIDE SEQUENCE</scope>
    <source>
        <strain evidence="6">KOD1015</strain>
    </source>
</reference>
<dbReference type="Gene3D" id="1.25.40.10">
    <property type="entry name" value="Tetratricopeptide repeat domain"/>
    <property type="match status" value="2"/>
</dbReference>
<dbReference type="GO" id="GO:0006396">
    <property type="term" value="P:RNA processing"/>
    <property type="evidence" value="ECO:0007669"/>
    <property type="project" value="InterPro"/>
</dbReference>
<dbReference type="PANTHER" id="PTHR24012">
    <property type="entry name" value="RNA BINDING PROTEIN"/>
    <property type="match status" value="1"/>
</dbReference>
<dbReference type="Pfam" id="PF00076">
    <property type="entry name" value="RRM_1"/>
    <property type="match status" value="2"/>
</dbReference>
<comment type="caution">
    <text evidence="6">The sequence shown here is derived from an EMBL/GenBank/DDBJ whole genome shotgun (WGS) entry which is preliminary data.</text>
</comment>
<dbReference type="PROSITE" id="PS50102">
    <property type="entry name" value="RRM"/>
    <property type="match status" value="2"/>
</dbReference>
<feature type="domain" description="RRM" evidence="5">
    <location>
        <begin position="600"/>
        <end position="676"/>
    </location>
</feature>
<dbReference type="SMART" id="SM00386">
    <property type="entry name" value="HAT"/>
    <property type="match status" value="3"/>
</dbReference>
<dbReference type="InterPro" id="IPR011990">
    <property type="entry name" value="TPR-like_helical_dom_sf"/>
</dbReference>
<evidence type="ECO:0000313" key="7">
    <source>
        <dbReference type="Proteomes" id="UP000780801"/>
    </source>
</evidence>
<dbReference type="AlphaFoldDB" id="A0A9P6G268"/>
<dbReference type="SMART" id="SM00360">
    <property type="entry name" value="RRM"/>
    <property type="match status" value="2"/>
</dbReference>
<dbReference type="SUPFAM" id="SSF48452">
    <property type="entry name" value="TPR-like"/>
    <property type="match status" value="1"/>
</dbReference>
<protein>
    <submittedName>
        <fullName evidence="6">Splicing factor</fullName>
    </submittedName>
</protein>
<dbReference type="InterPro" id="IPR012677">
    <property type="entry name" value="Nucleotide-bd_a/b_plait_sf"/>
</dbReference>
<dbReference type="OrthoDB" id="360390at2759"/>
<accession>A0A9P6G268</accession>
<evidence type="ECO:0000256" key="1">
    <source>
        <dbReference type="ARBA" id="ARBA00022737"/>
    </source>
</evidence>
<evidence type="ECO:0000259" key="5">
    <source>
        <dbReference type="PROSITE" id="PS50102"/>
    </source>
</evidence>
<dbReference type="InterPro" id="IPR003107">
    <property type="entry name" value="HAT"/>
</dbReference>
<feature type="domain" description="RRM" evidence="5">
    <location>
        <begin position="505"/>
        <end position="581"/>
    </location>
</feature>
<feature type="compositionally biased region" description="Basic and acidic residues" evidence="4">
    <location>
        <begin position="676"/>
        <end position="691"/>
    </location>
</feature>
<feature type="region of interest" description="Disordered" evidence="4">
    <location>
        <begin position="749"/>
        <end position="798"/>
    </location>
</feature>
<feature type="compositionally biased region" description="Basic residues" evidence="4">
    <location>
        <begin position="692"/>
        <end position="701"/>
    </location>
</feature>
<feature type="compositionally biased region" description="Low complexity" evidence="4">
    <location>
        <begin position="489"/>
        <end position="499"/>
    </location>
</feature>
<dbReference type="GO" id="GO:0003723">
    <property type="term" value="F:RNA binding"/>
    <property type="evidence" value="ECO:0007669"/>
    <property type="project" value="UniProtKB-UniRule"/>
</dbReference>
<dbReference type="InterPro" id="IPR035979">
    <property type="entry name" value="RBD_domain_sf"/>
</dbReference>
<evidence type="ECO:0000256" key="2">
    <source>
        <dbReference type="ARBA" id="ARBA00022884"/>
    </source>
</evidence>